<dbReference type="Proteomes" id="UP000887116">
    <property type="component" value="Unassembled WGS sequence"/>
</dbReference>
<gene>
    <name evidence="1" type="ORF">TNCT_716001</name>
</gene>
<name>A0A8X6LCU6_TRICU</name>
<keyword evidence="2" id="KW-1185">Reference proteome</keyword>
<sequence>MSPIEAIRFHENNFLLEDNFMGVANASINPTHNQIYHLRTTVKFHDNHLWAVLLVTLLMQRNHPLSSSKEIIFIDSTSSRKASSSIITILLSATKVGALPLAYPEVFMNDDFSRKKEHWQQFGQKQSNCYAIFMLPKLNGADFFLTR</sequence>
<comment type="caution">
    <text evidence="1">The sequence shown here is derived from an EMBL/GenBank/DDBJ whole genome shotgun (WGS) entry which is preliminary data.</text>
</comment>
<proteinExistence type="predicted"/>
<evidence type="ECO:0000313" key="2">
    <source>
        <dbReference type="Proteomes" id="UP000887116"/>
    </source>
</evidence>
<dbReference type="AlphaFoldDB" id="A0A8X6LCU6"/>
<protein>
    <submittedName>
        <fullName evidence="1">Uncharacterized protein</fullName>
    </submittedName>
</protein>
<reference evidence="1" key="1">
    <citation type="submission" date="2020-07" db="EMBL/GenBank/DDBJ databases">
        <title>Multicomponent nature underlies the extraordinary mechanical properties of spider dragline silk.</title>
        <authorList>
            <person name="Kono N."/>
            <person name="Nakamura H."/>
            <person name="Mori M."/>
            <person name="Yoshida Y."/>
            <person name="Ohtoshi R."/>
            <person name="Malay A.D."/>
            <person name="Moran D.A.P."/>
            <person name="Tomita M."/>
            <person name="Numata K."/>
            <person name="Arakawa K."/>
        </authorList>
    </citation>
    <scope>NUCLEOTIDE SEQUENCE</scope>
</reference>
<dbReference type="EMBL" id="BMAO01025951">
    <property type="protein sequence ID" value="GFR06131.1"/>
    <property type="molecule type" value="Genomic_DNA"/>
</dbReference>
<organism evidence="1 2">
    <name type="scientific">Trichonephila clavata</name>
    <name type="common">Joro spider</name>
    <name type="synonym">Nephila clavata</name>
    <dbReference type="NCBI Taxonomy" id="2740835"/>
    <lineage>
        <taxon>Eukaryota</taxon>
        <taxon>Metazoa</taxon>
        <taxon>Ecdysozoa</taxon>
        <taxon>Arthropoda</taxon>
        <taxon>Chelicerata</taxon>
        <taxon>Arachnida</taxon>
        <taxon>Araneae</taxon>
        <taxon>Araneomorphae</taxon>
        <taxon>Entelegynae</taxon>
        <taxon>Araneoidea</taxon>
        <taxon>Nephilidae</taxon>
        <taxon>Trichonephila</taxon>
    </lineage>
</organism>
<evidence type="ECO:0000313" key="1">
    <source>
        <dbReference type="EMBL" id="GFR06131.1"/>
    </source>
</evidence>
<accession>A0A8X6LCU6</accession>